<dbReference type="CDD" id="cd00082">
    <property type="entry name" value="HisKA"/>
    <property type="match status" value="1"/>
</dbReference>
<dbReference type="PANTHER" id="PTHR45453:SF1">
    <property type="entry name" value="PHOSPHATE REGULON SENSOR PROTEIN PHOR"/>
    <property type="match status" value="1"/>
</dbReference>
<evidence type="ECO:0000256" key="6">
    <source>
        <dbReference type="ARBA" id="ARBA00022679"/>
    </source>
</evidence>
<dbReference type="RefSeq" id="WP_151422581.1">
    <property type="nucleotide sequence ID" value="NZ_WBJX01000001.1"/>
</dbReference>
<dbReference type="GO" id="GO:0004721">
    <property type="term" value="F:phosphoprotein phosphatase activity"/>
    <property type="evidence" value="ECO:0007669"/>
    <property type="project" value="TreeGrafter"/>
</dbReference>
<keyword evidence="7" id="KW-0547">Nucleotide-binding</keyword>
<dbReference type="GO" id="GO:0005886">
    <property type="term" value="C:plasma membrane"/>
    <property type="evidence" value="ECO:0007669"/>
    <property type="project" value="UniProtKB-SubCell"/>
</dbReference>
<evidence type="ECO:0000256" key="8">
    <source>
        <dbReference type="ARBA" id="ARBA00022777"/>
    </source>
</evidence>
<dbReference type="PROSITE" id="PS50109">
    <property type="entry name" value="HIS_KIN"/>
    <property type="match status" value="1"/>
</dbReference>
<evidence type="ECO:0000256" key="4">
    <source>
        <dbReference type="ARBA" id="ARBA00022475"/>
    </source>
</evidence>
<evidence type="ECO:0000313" key="15">
    <source>
        <dbReference type="EMBL" id="KAB1639456.1"/>
    </source>
</evidence>
<dbReference type="Pfam" id="PF00512">
    <property type="entry name" value="HisKA"/>
    <property type="match status" value="1"/>
</dbReference>
<dbReference type="InterPro" id="IPR003594">
    <property type="entry name" value="HATPase_dom"/>
</dbReference>
<evidence type="ECO:0000256" key="11">
    <source>
        <dbReference type="ARBA" id="ARBA00023136"/>
    </source>
</evidence>
<protein>
    <recommendedName>
        <fullName evidence="12">Sensor-like histidine kinase SenX3</fullName>
        <ecNumber evidence="3">2.7.13.3</ecNumber>
    </recommendedName>
</protein>
<keyword evidence="13" id="KW-0812">Transmembrane</keyword>
<gene>
    <name evidence="15" type="ORF">F8O03_03730</name>
</gene>
<evidence type="ECO:0000256" key="12">
    <source>
        <dbReference type="ARBA" id="ARBA00039401"/>
    </source>
</evidence>
<comment type="catalytic activity">
    <reaction evidence="1">
        <text>ATP + protein L-histidine = ADP + protein N-phospho-L-histidine.</text>
        <dbReference type="EC" id="2.7.13.3"/>
    </reaction>
</comment>
<dbReference type="PANTHER" id="PTHR45453">
    <property type="entry name" value="PHOSPHATE REGULON SENSOR PROTEIN PHOR"/>
    <property type="match status" value="1"/>
</dbReference>
<dbReference type="InterPro" id="IPR036097">
    <property type="entry name" value="HisK_dim/P_sf"/>
</dbReference>
<dbReference type="InterPro" id="IPR003661">
    <property type="entry name" value="HisK_dim/P_dom"/>
</dbReference>
<feature type="transmembrane region" description="Helical" evidence="13">
    <location>
        <begin position="6"/>
        <end position="26"/>
    </location>
</feature>
<organism evidence="15 16">
    <name type="scientific">Pseudoclavibacter terrae</name>
    <dbReference type="NCBI Taxonomy" id="1530195"/>
    <lineage>
        <taxon>Bacteria</taxon>
        <taxon>Bacillati</taxon>
        <taxon>Actinomycetota</taxon>
        <taxon>Actinomycetes</taxon>
        <taxon>Micrococcales</taxon>
        <taxon>Microbacteriaceae</taxon>
        <taxon>Pseudoclavibacter</taxon>
    </lineage>
</organism>
<evidence type="ECO:0000256" key="2">
    <source>
        <dbReference type="ARBA" id="ARBA00004236"/>
    </source>
</evidence>
<comment type="caution">
    <text evidence="15">The sequence shown here is derived from an EMBL/GenBank/DDBJ whole genome shotgun (WGS) entry which is preliminary data.</text>
</comment>
<dbReference type="PRINTS" id="PR00344">
    <property type="entry name" value="BCTRLSENSOR"/>
</dbReference>
<dbReference type="GO" id="GO:0005524">
    <property type="term" value="F:ATP binding"/>
    <property type="evidence" value="ECO:0007669"/>
    <property type="project" value="UniProtKB-KW"/>
</dbReference>
<dbReference type="SUPFAM" id="SSF47384">
    <property type="entry name" value="Homodimeric domain of signal transducing histidine kinase"/>
    <property type="match status" value="1"/>
</dbReference>
<evidence type="ECO:0000256" key="10">
    <source>
        <dbReference type="ARBA" id="ARBA00023012"/>
    </source>
</evidence>
<keyword evidence="10" id="KW-0902">Two-component regulatory system</keyword>
<dbReference type="OrthoDB" id="9813151at2"/>
<dbReference type="InterPro" id="IPR004358">
    <property type="entry name" value="Sig_transdc_His_kin-like_C"/>
</dbReference>
<keyword evidence="4" id="KW-1003">Cell membrane</keyword>
<dbReference type="SMART" id="SM00388">
    <property type="entry name" value="HisKA"/>
    <property type="match status" value="1"/>
</dbReference>
<evidence type="ECO:0000256" key="5">
    <source>
        <dbReference type="ARBA" id="ARBA00022553"/>
    </source>
</evidence>
<dbReference type="EMBL" id="WBJX01000001">
    <property type="protein sequence ID" value="KAB1639456.1"/>
    <property type="molecule type" value="Genomic_DNA"/>
</dbReference>
<dbReference type="InterPro" id="IPR036890">
    <property type="entry name" value="HATPase_C_sf"/>
</dbReference>
<accession>A0A7J5B5M2</accession>
<evidence type="ECO:0000256" key="7">
    <source>
        <dbReference type="ARBA" id="ARBA00022741"/>
    </source>
</evidence>
<evidence type="ECO:0000313" key="16">
    <source>
        <dbReference type="Proteomes" id="UP000490386"/>
    </source>
</evidence>
<keyword evidence="16" id="KW-1185">Reference proteome</keyword>
<evidence type="ECO:0000256" key="13">
    <source>
        <dbReference type="SAM" id="Phobius"/>
    </source>
</evidence>
<proteinExistence type="predicted"/>
<dbReference type="AlphaFoldDB" id="A0A7J5B5M2"/>
<evidence type="ECO:0000256" key="1">
    <source>
        <dbReference type="ARBA" id="ARBA00000085"/>
    </source>
</evidence>
<keyword evidence="5" id="KW-0597">Phosphoprotein</keyword>
<comment type="subcellular location">
    <subcellularLocation>
        <location evidence="2">Cell membrane</location>
    </subcellularLocation>
</comment>
<keyword evidence="6" id="KW-0808">Transferase</keyword>
<evidence type="ECO:0000256" key="9">
    <source>
        <dbReference type="ARBA" id="ARBA00022840"/>
    </source>
</evidence>
<keyword evidence="13" id="KW-1133">Transmembrane helix</keyword>
<dbReference type="Pfam" id="PF02518">
    <property type="entry name" value="HATPase_c"/>
    <property type="match status" value="1"/>
</dbReference>
<feature type="domain" description="Histidine kinase" evidence="14">
    <location>
        <begin position="157"/>
        <end position="373"/>
    </location>
</feature>
<dbReference type="Gene3D" id="1.10.287.130">
    <property type="match status" value="1"/>
</dbReference>
<name>A0A7J5B5M2_9MICO</name>
<dbReference type="FunFam" id="3.30.565.10:FF:000023">
    <property type="entry name" value="PAS domain-containing sensor histidine kinase"/>
    <property type="match status" value="1"/>
</dbReference>
<keyword evidence="8 15" id="KW-0418">Kinase</keyword>
<dbReference type="EC" id="2.7.13.3" evidence="3"/>
<evidence type="ECO:0000256" key="3">
    <source>
        <dbReference type="ARBA" id="ARBA00012438"/>
    </source>
</evidence>
<keyword evidence="11 13" id="KW-0472">Membrane</keyword>
<reference evidence="15 16" key="1">
    <citation type="submission" date="2019-09" db="EMBL/GenBank/DDBJ databases">
        <title>Phylogeny of genus Pseudoclavibacter and closely related genus.</title>
        <authorList>
            <person name="Li Y."/>
        </authorList>
    </citation>
    <scope>NUCLEOTIDE SEQUENCE [LARGE SCALE GENOMIC DNA]</scope>
    <source>
        <strain evidence="15 16">THG-MD12</strain>
    </source>
</reference>
<dbReference type="GO" id="GO:0016036">
    <property type="term" value="P:cellular response to phosphate starvation"/>
    <property type="evidence" value="ECO:0007669"/>
    <property type="project" value="TreeGrafter"/>
</dbReference>
<sequence length="390" mass="42338">MDSSVAVVLAIVLGFLLGAGFVWLLHVASVRQAKARAAFSPRLPEGIEHLLGALDSIVIVTDPSRNVYQSSPGATSKGLVRPGGRLDERVGAVVDEARREGEAVTRDLEIARGPFGRSEIHVRVRAAPLSTRFFLVLAEDRTEALRVESVRRDFVANVSHELKTPIGAVTLLAEAIAESAGDEEQVKYFTGRLSKESLRLASITNELIELSRLQSSDSLAHPELISIHEILSLAVDQSRVPADVAGVEIVLGDDVDAFVYGERTHLLMCFTNLVSNAVQYSSTNSRIGIGTRLVDDTVEVAISDQGIGIAPEDQGRIFERFFRVDQARSRRTGGTGLGLSIVRHVAENHGGDVRVWSQLGKGSTFTVRLPSADSVVEEIDLQRFTERRSA</sequence>
<dbReference type="SUPFAM" id="SSF55874">
    <property type="entry name" value="ATPase domain of HSP90 chaperone/DNA topoisomerase II/histidine kinase"/>
    <property type="match status" value="1"/>
</dbReference>
<dbReference type="Proteomes" id="UP000490386">
    <property type="component" value="Unassembled WGS sequence"/>
</dbReference>
<evidence type="ECO:0000259" key="14">
    <source>
        <dbReference type="PROSITE" id="PS50109"/>
    </source>
</evidence>
<dbReference type="Gene3D" id="3.30.565.10">
    <property type="entry name" value="Histidine kinase-like ATPase, C-terminal domain"/>
    <property type="match status" value="1"/>
</dbReference>
<dbReference type="SMART" id="SM00387">
    <property type="entry name" value="HATPase_c"/>
    <property type="match status" value="1"/>
</dbReference>
<dbReference type="InterPro" id="IPR050351">
    <property type="entry name" value="BphY/WalK/GraS-like"/>
</dbReference>
<dbReference type="InterPro" id="IPR005467">
    <property type="entry name" value="His_kinase_dom"/>
</dbReference>
<dbReference type="GO" id="GO:0000155">
    <property type="term" value="F:phosphorelay sensor kinase activity"/>
    <property type="evidence" value="ECO:0007669"/>
    <property type="project" value="InterPro"/>
</dbReference>
<keyword evidence="9" id="KW-0067">ATP-binding</keyword>
<dbReference type="CDD" id="cd00075">
    <property type="entry name" value="HATPase"/>
    <property type="match status" value="1"/>
</dbReference>